<dbReference type="Pfam" id="PF11563">
    <property type="entry name" value="Protoglobin"/>
    <property type="match status" value="1"/>
</dbReference>
<dbReference type="InterPro" id="IPR009050">
    <property type="entry name" value="Globin-like_sf"/>
</dbReference>
<organism evidence="2 3">
    <name type="scientific">Thermostichus vulcanus str. 'Rupite'</name>
    <dbReference type="NCBI Taxonomy" id="2813851"/>
    <lineage>
        <taxon>Bacteria</taxon>
        <taxon>Bacillati</taxon>
        <taxon>Cyanobacteriota</taxon>
        <taxon>Cyanophyceae</taxon>
        <taxon>Thermostichales</taxon>
        <taxon>Thermostichaceae</taxon>
        <taxon>Thermostichus</taxon>
    </lineage>
</organism>
<dbReference type="InterPro" id="IPR044398">
    <property type="entry name" value="Globin-sensor_dom"/>
</dbReference>
<evidence type="ECO:0000313" key="2">
    <source>
        <dbReference type="EMBL" id="MCJ2543909.1"/>
    </source>
</evidence>
<dbReference type="Gene3D" id="1.10.490.10">
    <property type="entry name" value="Globins"/>
    <property type="match status" value="1"/>
</dbReference>
<evidence type="ECO:0000259" key="1">
    <source>
        <dbReference type="Pfam" id="PF11563"/>
    </source>
</evidence>
<name>A0ABT0CDP0_THEVL</name>
<gene>
    <name evidence="2" type="ORF">JX360_13525</name>
</gene>
<dbReference type="Proteomes" id="UP000830835">
    <property type="component" value="Unassembled WGS sequence"/>
</dbReference>
<protein>
    <recommendedName>
        <fullName evidence="1">Globin-sensor domain-containing protein</fullName>
    </recommendedName>
</protein>
<accession>A0ABT0CDP0</accession>
<proteinExistence type="predicted"/>
<evidence type="ECO:0000313" key="3">
    <source>
        <dbReference type="Proteomes" id="UP000830835"/>
    </source>
</evidence>
<sequence>MTIEPLKLLETLARRVQLEQADKEALQGASNWGKQIASQMADVFYSYLGRDEEMNQILNSSEGRLQRLHKTFEDWFVEMFTGIDNWGKIYAERRWKIGLVHVRLGINPQHVVPAMSVVIKAVRERLRQDSQPETLENALSKVCMIDLAFMEQAYVEVSSQAVLQETGWTQALFQRLIATGAAAI</sequence>
<keyword evidence="3" id="KW-1185">Reference proteome</keyword>
<dbReference type="InterPro" id="IPR012292">
    <property type="entry name" value="Globin/Proto"/>
</dbReference>
<dbReference type="SUPFAM" id="SSF46458">
    <property type="entry name" value="Globin-like"/>
    <property type="match status" value="1"/>
</dbReference>
<reference evidence="2" key="1">
    <citation type="submission" date="2021-02" db="EMBL/GenBank/DDBJ databases">
        <title>The CRISPR/cas machinery reduction and long-range gene transfer in the hot spring cyanobacterium Synechococcus.</title>
        <authorList>
            <person name="Dvorak P."/>
            <person name="Jahodarova E."/>
            <person name="Hasler P."/>
            <person name="Poulickova A."/>
        </authorList>
    </citation>
    <scope>NUCLEOTIDE SEQUENCE</scope>
    <source>
        <strain evidence="2">Rupite</strain>
    </source>
</reference>
<comment type="caution">
    <text evidence="2">The sequence shown here is derived from an EMBL/GenBank/DDBJ whole genome shotgun (WGS) entry which is preliminary data.</text>
</comment>
<dbReference type="RefSeq" id="WP_244351932.1">
    <property type="nucleotide sequence ID" value="NZ_JAFIRA010000040.1"/>
</dbReference>
<feature type="domain" description="Globin-sensor" evidence="1">
    <location>
        <begin position="9"/>
        <end position="157"/>
    </location>
</feature>
<dbReference type="EMBL" id="JAFIRA010000040">
    <property type="protein sequence ID" value="MCJ2543909.1"/>
    <property type="molecule type" value="Genomic_DNA"/>
</dbReference>